<gene>
    <name evidence="1" type="ORF">K466DRAFT_513380</name>
</gene>
<name>A0A5C3PSG3_9APHY</name>
<evidence type="ECO:0000313" key="2">
    <source>
        <dbReference type="Proteomes" id="UP000308197"/>
    </source>
</evidence>
<dbReference type="AlphaFoldDB" id="A0A5C3PSG3"/>
<sequence length="106" mass="12154">MCVDIIGYIEWACGFRQNTGRQHLDCHRSICRLSDMHQTDEHDCDNTCTGTLTDDHHLVTDIYRAVCEHCEEVGREEHPGIQRKQAEGGVSDATLPLRYRTANYYA</sequence>
<keyword evidence="2" id="KW-1185">Reference proteome</keyword>
<reference evidence="1 2" key="1">
    <citation type="journal article" date="2019" name="Nat. Ecol. Evol.">
        <title>Megaphylogeny resolves global patterns of mushroom evolution.</title>
        <authorList>
            <person name="Varga T."/>
            <person name="Krizsan K."/>
            <person name="Foldi C."/>
            <person name="Dima B."/>
            <person name="Sanchez-Garcia M."/>
            <person name="Sanchez-Ramirez S."/>
            <person name="Szollosi G.J."/>
            <person name="Szarkandi J.G."/>
            <person name="Papp V."/>
            <person name="Albert L."/>
            <person name="Andreopoulos W."/>
            <person name="Angelini C."/>
            <person name="Antonin V."/>
            <person name="Barry K.W."/>
            <person name="Bougher N.L."/>
            <person name="Buchanan P."/>
            <person name="Buyck B."/>
            <person name="Bense V."/>
            <person name="Catcheside P."/>
            <person name="Chovatia M."/>
            <person name="Cooper J."/>
            <person name="Damon W."/>
            <person name="Desjardin D."/>
            <person name="Finy P."/>
            <person name="Geml J."/>
            <person name="Haridas S."/>
            <person name="Hughes K."/>
            <person name="Justo A."/>
            <person name="Karasinski D."/>
            <person name="Kautmanova I."/>
            <person name="Kiss B."/>
            <person name="Kocsube S."/>
            <person name="Kotiranta H."/>
            <person name="LaButti K.M."/>
            <person name="Lechner B.E."/>
            <person name="Liimatainen K."/>
            <person name="Lipzen A."/>
            <person name="Lukacs Z."/>
            <person name="Mihaltcheva S."/>
            <person name="Morgado L.N."/>
            <person name="Niskanen T."/>
            <person name="Noordeloos M.E."/>
            <person name="Ohm R.A."/>
            <person name="Ortiz-Santana B."/>
            <person name="Ovrebo C."/>
            <person name="Racz N."/>
            <person name="Riley R."/>
            <person name="Savchenko A."/>
            <person name="Shiryaev A."/>
            <person name="Soop K."/>
            <person name="Spirin V."/>
            <person name="Szebenyi C."/>
            <person name="Tomsovsky M."/>
            <person name="Tulloss R.E."/>
            <person name="Uehling J."/>
            <person name="Grigoriev I.V."/>
            <person name="Vagvolgyi C."/>
            <person name="Papp T."/>
            <person name="Martin F.M."/>
            <person name="Miettinen O."/>
            <person name="Hibbett D.S."/>
            <person name="Nagy L.G."/>
        </authorList>
    </citation>
    <scope>NUCLEOTIDE SEQUENCE [LARGE SCALE GENOMIC DNA]</scope>
    <source>
        <strain evidence="1 2">HHB13444</strain>
    </source>
</reference>
<evidence type="ECO:0000313" key="1">
    <source>
        <dbReference type="EMBL" id="TFK92442.1"/>
    </source>
</evidence>
<dbReference type="EMBL" id="ML210998">
    <property type="protein sequence ID" value="TFK92442.1"/>
    <property type="molecule type" value="Genomic_DNA"/>
</dbReference>
<organism evidence="1 2">
    <name type="scientific">Polyporus arcularius HHB13444</name>
    <dbReference type="NCBI Taxonomy" id="1314778"/>
    <lineage>
        <taxon>Eukaryota</taxon>
        <taxon>Fungi</taxon>
        <taxon>Dikarya</taxon>
        <taxon>Basidiomycota</taxon>
        <taxon>Agaricomycotina</taxon>
        <taxon>Agaricomycetes</taxon>
        <taxon>Polyporales</taxon>
        <taxon>Polyporaceae</taxon>
        <taxon>Polyporus</taxon>
    </lineage>
</organism>
<proteinExistence type="predicted"/>
<accession>A0A5C3PSG3</accession>
<dbReference type="Proteomes" id="UP000308197">
    <property type="component" value="Unassembled WGS sequence"/>
</dbReference>
<protein>
    <submittedName>
        <fullName evidence="1">Uncharacterized protein</fullName>
    </submittedName>
</protein>
<dbReference type="InParanoid" id="A0A5C3PSG3"/>